<evidence type="ECO:0000256" key="9">
    <source>
        <dbReference type="RuleBase" id="RU004016"/>
    </source>
</evidence>
<dbReference type="GO" id="GO:0030655">
    <property type="term" value="P:beta-lactam antibiotic catabolic process"/>
    <property type="evidence" value="ECO:0007669"/>
    <property type="project" value="InterPro"/>
</dbReference>
<dbReference type="GO" id="GO:0006508">
    <property type="term" value="P:proteolysis"/>
    <property type="evidence" value="ECO:0007669"/>
    <property type="project" value="InterPro"/>
</dbReference>
<evidence type="ECO:0000256" key="4">
    <source>
        <dbReference type="ARBA" id="ARBA00022960"/>
    </source>
</evidence>
<keyword evidence="5" id="KW-0573">Peptidoglycan synthesis</keyword>
<evidence type="ECO:0000256" key="1">
    <source>
        <dbReference type="ARBA" id="ARBA00007164"/>
    </source>
</evidence>
<evidence type="ECO:0000256" key="6">
    <source>
        <dbReference type="ARBA" id="ARBA00023316"/>
    </source>
</evidence>
<dbReference type="PANTHER" id="PTHR35333">
    <property type="entry name" value="BETA-LACTAMASE"/>
    <property type="match status" value="1"/>
</dbReference>
<dbReference type="GO" id="GO:0009252">
    <property type="term" value="P:peptidoglycan biosynthetic process"/>
    <property type="evidence" value="ECO:0007669"/>
    <property type="project" value="UniProtKB-KW"/>
</dbReference>
<evidence type="ECO:0000256" key="8">
    <source>
        <dbReference type="PIRSR" id="PIRSR618044-2"/>
    </source>
</evidence>
<dbReference type="InterPro" id="IPR001967">
    <property type="entry name" value="Peptidase_S11_N"/>
</dbReference>
<keyword evidence="10" id="KW-0812">Transmembrane</keyword>
<sequence>MTLEILKKEKILALLTVFFLFLFVGSLLFLIGVKNREKNQLLRSIVLQQKKEKEILQKMEQIKFATSTLPEISSQAFLTLVVAENGSKKILIQKNPDFALPIASLTKLMTAVVVLENVNLETKIKATTDFVGLEESAFVLEDGKFYKVKDLLANMFISSDNDSARLLSSSLGEKNFISKMNLKAKELNLTKTNFVNVTGLDPVKPAVETNISSPNDLANLLIYIKNKYPQILKLTTNTSYNFCDINNYCKSVLSTNKLLDNKDFKFRIVGGKTGSTDLALKNLVLMVELMDDVFLINIVLDSVDNFADTLVLINQVKIEN</sequence>
<gene>
    <name evidence="12" type="ORF">A2541_00250</name>
</gene>
<dbReference type="Gene3D" id="3.40.710.10">
    <property type="entry name" value="DD-peptidase/beta-lactamase superfamily"/>
    <property type="match status" value="1"/>
</dbReference>
<dbReference type="GO" id="GO:0008360">
    <property type="term" value="P:regulation of cell shape"/>
    <property type="evidence" value="ECO:0007669"/>
    <property type="project" value="UniProtKB-KW"/>
</dbReference>
<feature type="active site" evidence="7">
    <location>
        <position position="159"/>
    </location>
</feature>
<dbReference type="EMBL" id="MHSQ01000028">
    <property type="protein sequence ID" value="OHA46521.1"/>
    <property type="molecule type" value="Genomic_DNA"/>
</dbReference>
<evidence type="ECO:0000256" key="3">
    <source>
        <dbReference type="ARBA" id="ARBA00022801"/>
    </source>
</evidence>
<comment type="caution">
    <text evidence="12">The sequence shown here is derived from an EMBL/GenBank/DDBJ whole genome shotgun (WGS) entry which is preliminary data.</text>
</comment>
<evidence type="ECO:0000259" key="11">
    <source>
        <dbReference type="Pfam" id="PF00768"/>
    </source>
</evidence>
<dbReference type="GO" id="GO:0071555">
    <property type="term" value="P:cell wall organization"/>
    <property type="evidence" value="ECO:0007669"/>
    <property type="project" value="UniProtKB-KW"/>
</dbReference>
<comment type="similarity">
    <text evidence="1 9">Belongs to the peptidase S11 family.</text>
</comment>
<feature type="binding site" evidence="8">
    <location>
        <position position="272"/>
    </location>
    <ligand>
        <name>substrate</name>
    </ligand>
</feature>
<dbReference type="AlphaFoldDB" id="A0A1G2PFW4"/>
<feature type="active site" description="Proton acceptor" evidence="7">
    <location>
        <position position="107"/>
    </location>
</feature>
<reference evidence="12 13" key="1">
    <citation type="journal article" date="2016" name="Nat. Commun.">
        <title>Thousands of microbial genomes shed light on interconnected biogeochemical processes in an aquifer system.</title>
        <authorList>
            <person name="Anantharaman K."/>
            <person name="Brown C.T."/>
            <person name="Hug L.A."/>
            <person name="Sharon I."/>
            <person name="Castelle C.J."/>
            <person name="Probst A.J."/>
            <person name="Thomas B.C."/>
            <person name="Singh A."/>
            <person name="Wilkins M.J."/>
            <person name="Karaoz U."/>
            <person name="Brodie E.L."/>
            <person name="Williams K.H."/>
            <person name="Hubbard S.S."/>
            <person name="Banfield J.F."/>
        </authorList>
    </citation>
    <scope>NUCLEOTIDE SEQUENCE [LARGE SCALE GENOMIC DNA]</scope>
</reference>
<dbReference type="InterPro" id="IPR000871">
    <property type="entry name" value="Beta-lactam_class-A"/>
</dbReference>
<keyword evidence="10" id="KW-0472">Membrane</keyword>
<keyword evidence="3" id="KW-0378">Hydrolase</keyword>
<evidence type="ECO:0000256" key="2">
    <source>
        <dbReference type="ARBA" id="ARBA00022729"/>
    </source>
</evidence>
<keyword evidence="10" id="KW-1133">Transmembrane helix</keyword>
<protein>
    <recommendedName>
        <fullName evidence="11">Peptidase S11 D-alanyl-D-alanine carboxypeptidase A N-terminal domain-containing protein</fullName>
    </recommendedName>
</protein>
<keyword evidence="2" id="KW-0732">Signal</keyword>
<keyword evidence="4" id="KW-0133">Cell shape</keyword>
<evidence type="ECO:0000256" key="10">
    <source>
        <dbReference type="SAM" id="Phobius"/>
    </source>
</evidence>
<feature type="domain" description="Peptidase S11 D-alanyl-D-alanine carboxypeptidase A N-terminal" evidence="11">
    <location>
        <begin position="69"/>
        <end position="301"/>
    </location>
</feature>
<dbReference type="GO" id="GO:0046677">
    <property type="term" value="P:response to antibiotic"/>
    <property type="evidence" value="ECO:0007669"/>
    <property type="project" value="InterPro"/>
</dbReference>
<dbReference type="Proteomes" id="UP000176965">
    <property type="component" value="Unassembled WGS sequence"/>
</dbReference>
<dbReference type="InterPro" id="IPR012338">
    <property type="entry name" value="Beta-lactam/transpept-like"/>
</dbReference>
<dbReference type="PANTHER" id="PTHR35333:SF4">
    <property type="entry name" value="SLR0121 PROTEIN"/>
    <property type="match status" value="1"/>
</dbReference>
<dbReference type="Pfam" id="PF00768">
    <property type="entry name" value="Peptidase_S11"/>
    <property type="match status" value="1"/>
</dbReference>
<feature type="transmembrane region" description="Helical" evidence="10">
    <location>
        <begin position="12"/>
        <end position="33"/>
    </location>
</feature>
<accession>A0A1G2PFW4</accession>
<keyword evidence="6" id="KW-0961">Cell wall biogenesis/degradation</keyword>
<feature type="active site" description="Acyl-ester intermediate" evidence="7">
    <location>
        <position position="104"/>
    </location>
</feature>
<evidence type="ECO:0000256" key="5">
    <source>
        <dbReference type="ARBA" id="ARBA00022984"/>
    </source>
</evidence>
<evidence type="ECO:0000313" key="12">
    <source>
        <dbReference type="EMBL" id="OHA46521.1"/>
    </source>
</evidence>
<evidence type="ECO:0000313" key="13">
    <source>
        <dbReference type="Proteomes" id="UP000176965"/>
    </source>
</evidence>
<name>A0A1G2PFW4_9BACT</name>
<dbReference type="SUPFAM" id="SSF56601">
    <property type="entry name" value="beta-lactamase/transpeptidase-like"/>
    <property type="match status" value="1"/>
</dbReference>
<dbReference type="GO" id="GO:0009002">
    <property type="term" value="F:serine-type D-Ala-D-Ala carboxypeptidase activity"/>
    <property type="evidence" value="ECO:0007669"/>
    <property type="project" value="InterPro"/>
</dbReference>
<dbReference type="GO" id="GO:0008800">
    <property type="term" value="F:beta-lactamase activity"/>
    <property type="evidence" value="ECO:0007669"/>
    <property type="project" value="InterPro"/>
</dbReference>
<proteinExistence type="inferred from homology"/>
<dbReference type="InterPro" id="IPR018044">
    <property type="entry name" value="Peptidase_S11"/>
</dbReference>
<evidence type="ECO:0000256" key="7">
    <source>
        <dbReference type="PIRSR" id="PIRSR618044-1"/>
    </source>
</evidence>
<dbReference type="PRINTS" id="PR00725">
    <property type="entry name" value="DADACBPTASE1"/>
</dbReference>
<organism evidence="12 13">
    <name type="scientific">Candidatus Taylorbacteria bacterium RIFOXYD2_FULL_36_9</name>
    <dbReference type="NCBI Taxonomy" id="1802338"/>
    <lineage>
        <taxon>Bacteria</taxon>
        <taxon>Candidatus Tayloriibacteriota</taxon>
    </lineage>
</organism>
<dbReference type="STRING" id="1802338.A2541_00250"/>